<dbReference type="Proteomes" id="UP000256763">
    <property type="component" value="Unassembled WGS sequence"/>
</dbReference>
<evidence type="ECO:0000313" key="2">
    <source>
        <dbReference type="Proteomes" id="UP000256763"/>
    </source>
</evidence>
<keyword evidence="2" id="KW-1185">Reference proteome</keyword>
<sequence length="143" mass="16342">MLHDLVLYPVDPASGRRGEELNLRIPPGLDGEQLLALWSEICRYMDTRQPLPPLPKLWGAVLRERGVPTDKAEQERAFAEIAAEWAFDQRRAGLQAADLGIPPEHDPAHPRCTHPHLRERLPAARAPTPPNCARRWRRWGCRR</sequence>
<proteinExistence type="predicted"/>
<dbReference type="EMBL" id="NFZW01000093">
    <property type="protein sequence ID" value="RFA30189.1"/>
    <property type="molecule type" value="Genomic_DNA"/>
</dbReference>
<organism evidence="1 2">
    <name type="scientific">Alkalilimnicola ehrlichii</name>
    <dbReference type="NCBI Taxonomy" id="351052"/>
    <lineage>
        <taxon>Bacteria</taxon>
        <taxon>Pseudomonadati</taxon>
        <taxon>Pseudomonadota</taxon>
        <taxon>Gammaproteobacteria</taxon>
        <taxon>Chromatiales</taxon>
        <taxon>Ectothiorhodospiraceae</taxon>
        <taxon>Alkalilimnicola</taxon>
    </lineage>
</organism>
<protein>
    <submittedName>
        <fullName evidence="1">Uncharacterized protein</fullName>
    </submittedName>
</protein>
<dbReference type="AlphaFoldDB" id="A0A3E0WES1"/>
<evidence type="ECO:0000313" key="1">
    <source>
        <dbReference type="EMBL" id="RFA30189.1"/>
    </source>
</evidence>
<gene>
    <name evidence="1" type="ORF">CAL65_22840</name>
</gene>
<accession>A0A3E0WES1</accession>
<reference evidence="2" key="1">
    <citation type="submission" date="2017-05" db="EMBL/GenBank/DDBJ databases">
        <authorList>
            <person name="Sharma S."/>
            <person name="Sidhu C."/>
            <person name="Pinnaka A.K."/>
        </authorList>
    </citation>
    <scope>NUCLEOTIDE SEQUENCE [LARGE SCALE GENOMIC DNA]</scope>
    <source>
        <strain evidence="2">AK93</strain>
    </source>
</reference>
<comment type="caution">
    <text evidence="1">The sequence shown here is derived from an EMBL/GenBank/DDBJ whole genome shotgun (WGS) entry which is preliminary data.</text>
</comment>
<name>A0A3E0WES1_9GAMM</name>